<dbReference type="AlphaFoldDB" id="A0AB34Y6T8"/>
<organism evidence="1 2">
    <name type="scientific">Lactiplantibacillus plantarum</name>
    <name type="common">Lactobacillus plantarum</name>
    <dbReference type="NCBI Taxonomy" id="1590"/>
    <lineage>
        <taxon>Bacteria</taxon>
        <taxon>Bacillati</taxon>
        <taxon>Bacillota</taxon>
        <taxon>Bacilli</taxon>
        <taxon>Lactobacillales</taxon>
        <taxon>Lactobacillaceae</taxon>
        <taxon>Lactiplantibacillus</taxon>
    </lineage>
</organism>
<dbReference type="EMBL" id="LUWI01000016">
    <property type="protein sequence ID" value="KZU05721.1"/>
    <property type="molecule type" value="Genomic_DNA"/>
</dbReference>
<reference evidence="1 2" key="1">
    <citation type="submission" date="2016-03" db="EMBL/GenBank/DDBJ databases">
        <title>Comparative genomics of 54 Lactobacillus plantarum strains reveals genomic uncoupling from niche constraints.</title>
        <authorList>
            <person name="Martino M.E."/>
        </authorList>
    </citation>
    <scope>NUCLEOTIDE SEQUENCE [LARGE SCALE GENOMIC DNA]</scope>
    <source>
        <strain evidence="1 2">Nizo2260</strain>
    </source>
</reference>
<comment type="caution">
    <text evidence="1">The sequence shown here is derived from an EMBL/GenBank/DDBJ whole genome shotgun (WGS) entry which is preliminary data.</text>
</comment>
<sequence>MDRYFVLIKATYGPGAPTKVTAKRPVTMNVPQSVNYLAI</sequence>
<dbReference type="Proteomes" id="UP000076989">
    <property type="component" value="Unassembled WGS sequence"/>
</dbReference>
<accession>A0AB34Y6T8</accession>
<proteinExistence type="predicted"/>
<evidence type="ECO:0000313" key="2">
    <source>
        <dbReference type="Proteomes" id="UP000076989"/>
    </source>
</evidence>
<gene>
    <name evidence="1" type="ORF">Nizo2260_1116</name>
</gene>
<protein>
    <submittedName>
        <fullName evidence="1">Uncharacterized protein</fullName>
    </submittedName>
</protein>
<name>A0AB34Y6T8_LACPN</name>
<evidence type="ECO:0000313" key="1">
    <source>
        <dbReference type="EMBL" id="KZU05721.1"/>
    </source>
</evidence>